<evidence type="ECO:0000313" key="3">
    <source>
        <dbReference type="Proteomes" id="UP000281343"/>
    </source>
</evidence>
<dbReference type="Gene3D" id="1.10.405.20">
    <property type="match status" value="1"/>
</dbReference>
<dbReference type="Gene3D" id="3.50.50.60">
    <property type="entry name" value="FAD/NAD(P)-binding domain"/>
    <property type="match status" value="1"/>
</dbReference>
<dbReference type="RefSeq" id="WP_121897347.1">
    <property type="nucleotide sequence ID" value="NZ_RCNT01000003.1"/>
</dbReference>
<dbReference type="Pfam" id="PF01593">
    <property type="entry name" value="Amino_oxidase"/>
    <property type="match status" value="1"/>
</dbReference>
<protein>
    <submittedName>
        <fullName evidence="2">FAD-dependent oxidoreductase</fullName>
    </submittedName>
</protein>
<sequence length="430" mass="47750">MPFETTDAAPRRIAVIGAGISGMAAAYHLSTTHAVTLFEAEPRLGGHARTVLAGRTGDQPVDTGFIVFNYANYPHLTALFKELDVPVARSDMSFAASIGGGQIEYGLRNLPALFAQKSNLLRPGFARMIRDILRFNARAEQVATDSTVTLGALMEQMRMGRWFRDYYLTPISGAIWSTPKEDIMAFPAQALIRFFRNHALLSASGQHQWWTVQGGSIEYVKRLETAMRSRGVDIRLGARIEAVRRVSGGAEICRKGAWETFDEVVFATHSDDTLAMLADPSPEETATLGAVRYQPNTATLHADRRAMPQRRATWSSWNYTERPCHGGGPIDLTYWMNCLQPIPESDPLFVTLNSRGPIDEALIYDQTTFRHPVYDLAALDAQGRIRAMNGKKNTWFCGAWMRNGFHEDGYASAIDVIEAMAERDRLALAA</sequence>
<dbReference type="InterPro" id="IPR002937">
    <property type="entry name" value="Amino_oxidase"/>
</dbReference>
<name>A0A3L9Y288_9RHOB</name>
<dbReference type="Proteomes" id="UP000281343">
    <property type="component" value="Unassembled WGS sequence"/>
</dbReference>
<accession>A0A3L9Y288</accession>
<organism evidence="2 3">
    <name type="scientific">Rhodophyticola porphyridii</name>
    <dbReference type="NCBI Taxonomy" id="1852017"/>
    <lineage>
        <taxon>Bacteria</taxon>
        <taxon>Pseudomonadati</taxon>
        <taxon>Pseudomonadota</taxon>
        <taxon>Alphaproteobacteria</taxon>
        <taxon>Rhodobacterales</taxon>
        <taxon>Roseobacteraceae</taxon>
        <taxon>Rhodophyticola</taxon>
    </lineage>
</organism>
<dbReference type="AlphaFoldDB" id="A0A3L9Y288"/>
<evidence type="ECO:0000313" key="2">
    <source>
        <dbReference type="EMBL" id="RMA42562.1"/>
    </source>
</evidence>
<dbReference type="InterPro" id="IPR050464">
    <property type="entry name" value="Zeta_carotene_desat/Oxidored"/>
</dbReference>
<feature type="domain" description="Amine oxidase" evidence="1">
    <location>
        <begin position="20"/>
        <end position="296"/>
    </location>
</feature>
<comment type="caution">
    <text evidence="2">The sequence shown here is derived from an EMBL/GenBank/DDBJ whole genome shotgun (WGS) entry which is preliminary data.</text>
</comment>
<dbReference type="SUPFAM" id="SSF51905">
    <property type="entry name" value="FAD/NAD(P)-binding domain"/>
    <property type="match status" value="1"/>
</dbReference>
<keyword evidence="3" id="KW-1185">Reference proteome</keyword>
<dbReference type="OrthoDB" id="20837at2"/>
<dbReference type="EMBL" id="RCNT01000003">
    <property type="protein sequence ID" value="RMA42562.1"/>
    <property type="molecule type" value="Genomic_DNA"/>
</dbReference>
<evidence type="ECO:0000259" key="1">
    <source>
        <dbReference type="Pfam" id="PF01593"/>
    </source>
</evidence>
<dbReference type="PANTHER" id="PTHR42923:SF17">
    <property type="entry name" value="AMINE OXIDASE DOMAIN-CONTAINING PROTEIN"/>
    <property type="match status" value="1"/>
</dbReference>
<dbReference type="Gene3D" id="3.30.70.1990">
    <property type="match status" value="1"/>
</dbReference>
<reference evidence="2 3" key="1">
    <citation type="submission" date="2018-10" db="EMBL/GenBank/DDBJ databases">
        <authorList>
            <person name="Jung H.S."/>
            <person name="Jeon C.O."/>
        </authorList>
    </citation>
    <scope>NUCLEOTIDE SEQUENCE [LARGE SCALE GENOMIC DNA]</scope>
    <source>
        <strain evidence="2 3">MA-7-27</strain>
    </source>
</reference>
<dbReference type="PANTHER" id="PTHR42923">
    <property type="entry name" value="PROTOPORPHYRINOGEN OXIDASE"/>
    <property type="match status" value="1"/>
</dbReference>
<dbReference type="GO" id="GO:0016491">
    <property type="term" value="F:oxidoreductase activity"/>
    <property type="evidence" value="ECO:0007669"/>
    <property type="project" value="InterPro"/>
</dbReference>
<proteinExistence type="predicted"/>
<gene>
    <name evidence="2" type="ORF">D9R08_07075</name>
</gene>
<dbReference type="InterPro" id="IPR036188">
    <property type="entry name" value="FAD/NAD-bd_sf"/>
</dbReference>